<name>A0A517WBC9_9PLAN</name>
<sequence length="60" mass="6733">MTRQQYLIALQTVSQLLKAIFSHSQFAVNGLILEKDQKNIRKNGKSMTASLSVLPENESI</sequence>
<dbReference type="Proteomes" id="UP000320722">
    <property type="component" value="Chromosome"/>
</dbReference>
<reference evidence="1 2" key="1">
    <citation type="submission" date="2019-02" db="EMBL/GenBank/DDBJ databases">
        <title>Deep-cultivation of Planctomycetes and their phenomic and genomic characterization uncovers novel biology.</title>
        <authorList>
            <person name="Wiegand S."/>
            <person name="Jogler M."/>
            <person name="Boedeker C."/>
            <person name="Pinto D."/>
            <person name="Vollmers J."/>
            <person name="Rivas-Marin E."/>
            <person name="Kohn T."/>
            <person name="Peeters S.H."/>
            <person name="Heuer A."/>
            <person name="Rast P."/>
            <person name="Oberbeckmann S."/>
            <person name="Bunk B."/>
            <person name="Jeske O."/>
            <person name="Meyerdierks A."/>
            <person name="Storesund J.E."/>
            <person name="Kallscheuer N."/>
            <person name="Luecker S."/>
            <person name="Lage O.M."/>
            <person name="Pohl T."/>
            <person name="Merkel B.J."/>
            <person name="Hornburger P."/>
            <person name="Mueller R.-W."/>
            <person name="Bruemmer F."/>
            <person name="Labrenz M."/>
            <person name="Spormann A.M."/>
            <person name="Op den Camp H."/>
            <person name="Overmann J."/>
            <person name="Amann R."/>
            <person name="Jetten M.S.M."/>
            <person name="Mascher T."/>
            <person name="Medema M.H."/>
            <person name="Devos D.P."/>
            <person name="Kaster A.-K."/>
            <person name="Ovreas L."/>
            <person name="Rohde M."/>
            <person name="Galperin M.Y."/>
            <person name="Jogler C."/>
        </authorList>
    </citation>
    <scope>NUCLEOTIDE SEQUENCE [LARGE SCALE GENOMIC DNA]</scope>
    <source>
        <strain evidence="1 2">V6</strain>
    </source>
</reference>
<dbReference type="AlphaFoldDB" id="A0A517WBC9"/>
<proteinExistence type="predicted"/>
<gene>
    <name evidence="1" type="ORF">V6x_22660</name>
</gene>
<dbReference type="RefSeq" id="WP_145039536.1">
    <property type="nucleotide sequence ID" value="NZ_CP036347.1"/>
</dbReference>
<dbReference type="EMBL" id="CP036347">
    <property type="protein sequence ID" value="QDU02561.1"/>
    <property type="molecule type" value="Genomic_DNA"/>
</dbReference>
<accession>A0A517WBC9</accession>
<evidence type="ECO:0000313" key="1">
    <source>
        <dbReference type="EMBL" id="QDU02561.1"/>
    </source>
</evidence>
<evidence type="ECO:0000313" key="2">
    <source>
        <dbReference type="Proteomes" id="UP000320722"/>
    </source>
</evidence>
<organism evidence="1 2">
    <name type="scientific">Gimesia chilikensis</name>
    <dbReference type="NCBI Taxonomy" id="2605989"/>
    <lineage>
        <taxon>Bacteria</taxon>
        <taxon>Pseudomonadati</taxon>
        <taxon>Planctomycetota</taxon>
        <taxon>Planctomycetia</taxon>
        <taxon>Planctomycetales</taxon>
        <taxon>Planctomycetaceae</taxon>
        <taxon>Gimesia</taxon>
    </lineage>
</organism>
<protein>
    <submittedName>
        <fullName evidence="1">Uncharacterized protein</fullName>
    </submittedName>
</protein>